<feature type="region of interest" description="Disordered" evidence="1">
    <location>
        <begin position="117"/>
        <end position="165"/>
    </location>
</feature>
<dbReference type="Proteomes" id="UP000541610">
    <property type="component" value="Unassembled WGS sequence"/>
</dbReference>
<evidence type="ECO:0000313" key="3">
    <source>
        <dbReference type="Proteomes" id="UP000541610"/>
    </source>
</evidence>
<organism evidence="2 3">
    <name type="scientific">Perkinsus olseni</name>
    <name type="common">Perkinsus atlanticus</name>
    <dbReference type="NCBI Taxonomy" id="32597"/>
    <lineage>
        <taxon>Eukaryota</taxon>
        <taxon>Sar</taxon>
        <taxon>Alveolata</taxon>
        <taxon>Perkinsozoa</taxon>
        <taxon>Perkinsea</taxon>
        <taxon>Perkinsida</taxon>
        <taxon>Perkinsidae</taxon>
        <taxon>Perkinsus</taxon>
    </lineage>
</organism>
<gene>
    <name evidence="2" type="ORF">FOZ60_007870</name>
</gene>
<evidence type="ECO:0000256" key="1">
    <source>
        <dbReference type="SAM" id="MobiDB-lite"/>
    </source>
</evidence>
<feature type="compositionally biased region" description="Polar residues" evidence="1">
    <location>
        <begin position="14"/>
        <end position="39"/>
    </location>
</feature>
<dbReference type="OrthoDB" id="10430546at2759"/>
<dbReference type="AlphaFoldDB" id="A0A7J6NKL8"/>
<sequence length="346" mass="38372">MTGGEEYNEKDSASRTVVQTSGYGSRAQHSSALSDDIPYTTTHAGKRRIGACGTGKTARCVSFRRQDDGMGGSSLSRRISDSRRRREDRVLASHYNNIWHMIRRINDVDRTRKQLHRTAMRNNRETSATTTVRTSGQSSVGPKRLSSSSVRTSCTRSHTMDDHRGSQHIEHDNQWIGTFISDGLSELKTRIMRQIIDNNLSAHEHSLIALLRRIRSKLKDNHHVYNIADDDSIDEDSINVLFNELEDELQLPKGSTANNPSPNVQAVKYCIAGRRHPHVVLDEHTRNYAPVIAAVEASRGDRTIADRGLSSGDQGLMPSRATMGHSLSFSGEKGSTAGKDPSTVSI</sequence>
<dbReference type="EMBL" id="JABANP010000312">
    <property type="protein sequence ID" value="KAF4684442.1"/>
    <property type="molecule type" value="Genomic_DNA"/>
</dbReference>
<comment type="caution">
    <text evidence="2">The sequence shown here is derived from an EMBL/GenBank/DDBJ whole genome shotgun (WGS) entry which is preliminary data.</text>
</comment>
<name>A0A7J6NKL8_PEROL</name>
<accession>A0A7J6NKL8</accession>
<feature type="region of interest" description="Disordered" evidence="1">
    <location>
        <begin position="1"/>
        <end position="39"/>
    </location>
</feature>
<proteinExistence type="predicted"/>
<feature type="region of interest" description="Disordered" evidence="1">
    <location>
        <begin position="65"/>
        <end position="85"/>
    </location>
</feature>
<feature type="region of interest" description="Disordered" evidence="1">
    <location>
        <begin position="304"/>
        <end position="346"/>
    </location>
</feature>
<protein>
    <submittedName>
        <fullName evidence="2">Uncharacterized protein</fullName>
    </submittedName>
</protein>
<reference evidence="2 3" key="1">
    <citation type="submission" date="2020-04" db="EMBL/GenBank/DDBJ databases">
        <title>Perkinsus olseni comparative genomics.</title>
        <authorList>
            <person name="Bogema D.R."/>
        </authorList>
    </citation>
    <scope>NUCLEOTIDE SEQUENCE [LARGE SCALE GENOMIC DNA]</scope>
    <source>
        <strain evidence="2">00978-12</strain>
    </source>
</reference>
<evidence type="ECO:0000313" key="2">
    <source>
        <dbReference type="EMBL" id="KAF4684442.1"/>
    </source>
</evidence>
<feature type="compositionally biased region" description="Polar residues" evidence="1">
    <location>
        <begin position="125"/>
        <end position="140"/>
    </location>
</feature>
<feature type="compositionally biased region" description="Low complexity" evidence="1">
    <location>
        <begin position="144"/>
        <end position="157"/>
    </location>
</feature>